<dbReference type="GO" id="GO:0009535">
    <property type="term" value="C:chloroplast thylakoid membrane"/>
    <property type="evidence" value="ECO:0007669"/>
    <property type="project" value="InterPro"/>
</dbReference>
<dbReference type="AlphaFoldDB" id="A0AAV1AGW6"/>
<feature type="region of interest" description="Disordered" evidence="1">
    <location>
        <begin position="244"/>
        <end position="282"/>
    </location>
</feature>
<evidence type="ECO:0000256" key="1">
    <source>
        <dbReference type="SAM" id="MobiDB-lite"/>
    </source>
</evidence>
<dbReference type="Proteomes" id="UP001157006">
    <property type="component" value="Chromosome 4"/>
</dbReference>
<protein>
    <submittedName>
        <fullName evidence="2">Uncharacterized protein</fullName>
    </submittedName>
</protein>
<proteinExistence type="predicted"/>
<dbReference type="EMBL" id="OX451739">
    <property type="protein sequence ID" value="CAI8608697.1"/>
    <property type="molecule type" value="Genomic_DNA"/>
</dbReference>
<dbReference type="GO" id="GO:0048564">
    <property type="term" value="P:photosystem I assembly"/>
    <property type="evidence" value="ECO:0007669"/>
    <property type="project" value="InterPro"/>
</dbReference>
<name>A0AAV1AGW6_VICFA</name>
<gene>
    <name evidence="2" type="ORF">VFH_IV098040</name>
</gene>
<dbReference type="InterPro" id="IPR040340">
    <property type="entry name" value="CEST/Y3IP1"/>
</dbReference>
<dbReference type="PANTHER" id="PTHR33672:SF24">
    <property type="entry name" value="OS01G0798600 PROTEIN"/>
    <property type="match status" value="1"/>
</dbReference>
<evidence type="ECO:0000313" key="2">
    <source>
        <dbReference type="EMBL" id="CAI8608697.1"/>
    </source>
</evidence>
<sequence>MISEKDFPVSIMESLQKEKQIMVDSLSSLQLSKPKFMSLSLPNSANSSPLLTSKRKPKGEIIESRRQDSNLTLKQQCMLQEFILRKSKSCGERRASLSPFDEFDHWLIKPKAAKHDNNNHESFFKSEAIKESYASDNELETIADKGFKCSALCMYLPGFGKGKSGKPKKEGLEMEGTISRTVSLEKFECGSWSSSKLFNDIETDHTSSYFDLPLELINGNNTNDVHLPITSTFVFEKNLKGVLKNGSSKPNGRKSDTSPHQVRFSMSSSTSRYPPPSPPISCNTPSLINAKDDFNAFLEANTT</sequence>
<dbReference type="PANTHER" id="PTHR33672">
    <property type="entry name" value="YCF3-INTERACTING PROTEIN 1, CHLOROPLASTIC"/>
    <property type="match status" value="1"/>
</dbReference>
<keyword evidence="3" id="KW-1185">Reference proteome</keyword>
<reference evidence="2 3" key="1">
    <citation type="submission" date="2023-01" db="EMBL/GenBank/DDBJ databases">
        <authorList>
            <person name="Kreplak J."/>
        </authorList>
    </citation>
    <scope>NUCLEOTIDE SEQUENCE [LARGE SCALE GENOMIC DNA]</scope>
</reference>
<accession>A0AAV1AGW6</accession>
<evidence type="ECO:0000313" key="3">
    <source>
        <dbReference type="Proteomes" id="UP001157006"/>
    </source>
</evidence>
<organism evidence="2 3">
    <name type="scientific">Vicia faba</name>
    <name type="common">Broad bean</name>
    <name type="synonym">Faba vulgaris</name>
    <dbReference type="NCBI Taxonomy" id="3906"/>
    <lineage>
        <taxon>Eukaryota</taxon>
        <taxon>Viridiplantae</taxon>
        <taxon>Streptophyta</taxon>
        <taxon>Embryophyta</taxon>
        <taxon>Tracheophyta</taxon>
        <taxon>Spermatophyta</taxon>
        <taxon>Magnoliopsida</taxon>
        <taxon>eudicotyledons</taxon>
        <taxon>Gunneridae</taxon>
        <taxon>Pentapetalae</taxon>
        <taxon>rosids</taxon>
        <taxon>fabids</taxon>
        <taxon>Fabales</taxon>
        <taxon>Fabaceae</taxon>
        <taxon>Papilionoideae</taxon>
        <taxon>50 kb inversion clade</taxon>
        <taxon>NPAAA clade</taxon>
        <taxon>Hologalegina</taxon>
        <taxon>IRL clade</taxon>
        <taxon>Fabeae</taxon>
        <taxon>Vicia</taxon>
    </lineage>
</organism>
<dbReference type="GO" id="GO:0080183">
    <property type="term" value="P:response to photooxidative stress"/>
    <property type="evidence" value="ECO:0007669"/>
    <property type="project" value="InterPro"/>
</dbReference>